<keyword evidence="9" id="KW-1133">Transmembrane helix</keyword>
<evidence type="ECO:0000256" key="11">
    <source>
        <dbReference type="ARBA" id="ARBA00026081"/>
    </source>
</evidence>
<dbReference type="GeneID" id="58001752"/>
<dbReference type="GO" id="GO:0015920">
    <property type="term" value="P:lipopolysaccharide transport"/>
    <property type="evidence" value="ECO:0007669"/>
    <property type="project" value="TreeGrafter"/>
</dbReference>
<dbReference type="EMBL" id="JPHD02000111">
    <property type="protein sequence ID" value="KGE51138.1"/>
    <property type="molecule type" value="Genomic_DNA"/>
</dbReference>
<dbReference type="HOGENOM" id="CLU_028799_0_1_6"/>
<evidence type="ECO:0000313" key="13">
    <source>
        <dbReference type="Proteomes" id="UP000028012"/>
    </source>
</evidence>
<dbReference type="NCBIfam" id="TIGR04407">
    <property type="entry name" value="LptF_YjgP"/>
    <property type="match status" value="1"/>
</dbReference>
<organism evidence="12 13">
    <name type="scientific">Xanthomonas axonopodis pv. vasculorum</name>
    <dbReference type="NCBI Taxonomy" id="325777"/>
    <lineage>
        <taxon>Bacteria</taxon>
        <taxon>Pseudomonadati</taxon>
        <taxon>Pseudomonadota</taxon>
        <taxon>Gammaproteobacteria</taxon>
        <taxon>Lysobacterales</taxon>
        <taxon>Lysobacteraceae</taxon>
        <taxon>Xanthomonas</taxon>
    </lineage>
</organism>
<evidence type="ECO:0000256" key="5">
    <source>
        <dbReference type="ARBA" id="ARBA00022448"/>
    </source>
</evidence>
<evidence type="ECO:0000313" key="12">
    <source>
        <dbReference type="EMBL" id="KGE51138.1"/>
    </source>
</evidence>
<dbReference type="InterPro" id="IPR030922">
    <property type="entry name" value="LptF"/>
</dbReference>
<keyword evidence="10" id="KW-0472">Membrane</keyword>
<protein>
    <recommendedName>
        <fullName evidence="4">Lipopolysaccharide export system permease protein LptF</fullName>
    </recommendedName>
</protein>
<evidence type="ECO:0000256" key="7">
    <source>
        <dbReference type="ARBA" id="ARBA00022519"/>
    </source>
</evidence>
<keyword evidence="6" id="KW-1003">Cell membrane</keyword>
<accession>A0A098PX05</accession>
<comment type="similarity">
    <text evidence="3">Belongs to the LptF/LptG family.</text>
</comment>
<comment type="function">
    <text evidence="1">Part of the ABC transporter complex LptBFG involved in the translocation of lipopolysaccharide (LPS) from the inner membrane to the outer membrane.</text>
</comment>
<evidence type="ECO:0000256" key="2">
    <source>
        <dbReference type="ARBA" id="ARBA00004429"/>
    </source>
</evidence>
<evidence type="ECO:0000256" key="8">
    <source>
        <dbReference type="ARBA" id="ARBA00022692"/>
    </source>
</evidence>
<name>A0A098PX05_9XANT</name>
<keyword evidence="7" id="KW-0997">Cell inner membrane</keyword>
<dbReference type="GO" id="GO:0055085">
    <property type="term" value="P:transmembrane transport"/>
    <property type="evidence" value="ECO:0007669"/>
    <property type="project" value="InterPro"/>
</dbReference>
<keyword evidence="5" id="KW-0813">Transport</keyword>
<evidence type="ECO:0000256" key="4">
    <source>
        <dbReference type="ARBA" id="ARBA00014213"/>
    </source>
</evidence>
<evidence type="ECO:0000256" key="1">
    <source>
        <dbReference type="ARBA" id="ARBA00002265"/>
    </source>
</evidence>
<dbReference type="PANTHER" id="PTHR33529:SF7">
    <property type="entry name" value="LIPOPOLYSACCHARIDE EXPORT SYSTEM PERMEASE PROTEIN LPTF"/>
    <property type="match status" value="1"/>
</dbReference>
<evidence type="ECO:0000256" key="6">
    <source>
        <dbReference type="ARBA" id="ARBA00022475"/>
    </source>
</evidence>
<dbReference type="eggNOG" id="COG0795">
    <property type="taxonomic scope" value="Bacteria"/>
</dbReference>
<dbReference type="Proteomes" id="UP000028012">
    <property type="component" value="Unassembled WGS sequence"/>
</dbReference>
<evidence type="ECO:0000256" key="3">
    <source>
        <dbReference type="ARBA" id="ARBA00007725"/>
    </source>
</evidence>
<dbReference type="GO" id="GO:0043190">
    <property type="term" value="C:ATP-binding cassette (ABC) transporter complex"/>
    <property type="evidence" value="ECO:0007669"/>
    <property type="project" value="InterPro"/>
</dbReference>
<dbReference type="STRING" id="325777.GW15_0216265"/>
<dbReference type="PANTHER" id="PTHR33529">
    <property type="entry name" value="SLR0882 PROTEIN-RELATED"/>
    <property type="match status" value="1"/>
</dbReference>
<comment type="caution">
    <text evidence="12">The sequence shown here is derived from an EMBL/GenBank/DDBJ whole genome shotgun (WGS) entry which is preliminary data.</text>
</comment>
<reference evidence="12 13" key="1">
    <citation type="submission" date="2014-09" db="EMBL/GenBank/DDBJ databases">
        <title>A draft genome sequence for Xanthomonas axonopodis pv. vasculorum NCPPB 900.</title>
        <authorList>
            <person name="Harrison J."/>
            <person name="Studholme D.J."/>
        </authorList>
    </citation>
    <scope>NUCLEOTIDE SEQUENCE [LARGE SCALE GENOMIC DNA]</scope>
    <source>
        <strain evidence="12 13">NCPPB 900</strain>
    </source>
</reference>
<dbReference type="AlphaFoldDB" id="A0A098PX05"/>
<keyword evidence="8" id="KW-0812">Transmembrane</keyword>
<dbReference type="Pfam" id="PF03739">
    <property type="entry name" value="LptF_LptG"/>
    <property type="match status" value="1"/>
</dbReference>
<evidence type="ECO:0000256" key="9">
    <source>
        <dbReference type="ARBA" id="ARBA00022989"/>
    </source>
</evidence>
<proteinExistence type="inferred from homology"/>
<dbReference type="RefSeq" id="WP_042823700.1">
    <property type="nucleotide sequence ID" value="NZ_CP053649.1"/>
</dbReference>
<dbReference type="InterPro" id="IPR005495">
    <property type="entry name" value="LptG/LptF_permease"/>
</dbReference>
<gene>
    <name evidence="12" type="ORF">GW15_0216265</name>
</gene>
<comment type="subunit">
    <text evidence="11">Component of the lipopolysaccharide transport and assembly complex. The LptBFG transporter is composed of two ATP-binding proteins (LptB) and two transmembrane proteins (LptF and LptG).</text>
</comment>
<sequence length="362" mass="39746">MPKLDRYLLSDFTQSFLATLIVLLVVSVGGVLVDILGNIADGRIPARLLLSQVGLQFVAYLPIILPLALMLGLLLALARLYRDSEMAVITAIGVGPKRMLRPMLMLVVPVVVVIGLCSLWLGPWASRTAEAMLEDANRSVLMAGLESGQFTPLSGGGVVYMQTISADGKGLGKVFMQRQQNDRIDVVSADRGAMFFEGKTDRYLRLDDGYRTEGPASGPTLDYRLMKFASSDIALPDRTRVHDANDPEVMWTTELLSDERPAARAQLHERLAPPLLALAFALLTLPLSRSAPRQQRYGRIMLAFLAYMVGTNLMIVGTQWIANGKTPAALGLWWLTLPLLAVAVWAYARDGRVRRPRVRACS</sequence>
<comment type="subcellular location">
    <subcellularLocation>
        <location evidence="2">Cell inner membrane</location>
        <topology evidence="2">Multi-pass membrane protein</topology>
    </subcellularLocation>
</comment>
<evidence type="ECO:0000256" key="10">
    <source>
        <dbReference type="ARBA" id="ARBA00023136"/>
    </source>
</evidence>